<dbReference type="GO" id="GO:0005694">
    <property type="term" value="C:chromosome"/>
    <property type="evidence" value="ECO:0007669"/>
    <property type="project" value="UniProtKB-SubCell"/>
</dbReference>
<evidence type="ECO:0000256" key="6">
    <source>
        <dbReference type="ARBA" id="ARBA00022763"/>
    </source>
</evidence>
<keyword evidence="4" id="KW-0479">Metal-binding</keyword>
<dbReference type="Pfam" id="PF16589">
    <property type="entry name" value="BRCT_2"/>
    <property type="match status" value="1"/>
</dbReference>
<dbReference type="OMA" id="SHVWELP"/>
<feature type="compositionally biased region" description="Acidic residues" evidence="14">
    <location>
        <begin position="305"/>
        <end position="324"/>
    </location>
</feature>
<dbReference type="Proteomes" id="UP000008281">
    <property type="component" value="Unassembled WGS sequence"/>
</dbReference>
<keyword evidence="10" id="KW-0539">Nucleus</keyword>
<dbReference type="InterPro" id="IPR013083">
    <property type="entry name" value="Znf_RING/FYVE/PHD"/>
</dbReference>
<keyword evidence="11" id="KW-0131">Cell cycle</keyword>
<protein>
    <recommendedName>
        <fullName evidence="12">RING-type E3 ubiquitin transferase BRCA1</fullName>
    </recommendedName>
</protein>
<dbReference type="InParanoid" id="E3M8H3"/>
<keyword evidence="5" id="KW-0677">Repeat</keyword>
<evidence type="ECO:0000259" key="15">
    <source>
        <dbReference type="PROSITE" id="PS50089"/>
    </source>
</evidence>
<feature type="domain" description="RING-type" evidence="15">
    <location>
        <begin position="22"/>
        <end position="62"/>
    </location>
</feature>
<evidence type="ECO:0000256" key="12">
    <source>
        <dbReference type="ARBA" id="ARBA00031556"/>
    </source>
</evidence>
<keyword evidence="6" id="KW-0227">DNA damage</keyword>
<dbReference type="GO" id="GO:0045944">
    <property type="term" value="P:positive regulation of transcription by RNA polymerase II"/>
    <property type="evidence" value="ECO:0007669"/>
    <property type="project" value="TreeGrafter"/>
</dbReference>
<evidence type="ECO:0000256" key="3">
    <source>
        <dbReference type="ARBA" id="ARBA00022454"/>
    </source>
</evidence>
<keyword evidence="8" id="KW-0862">Zinc</keyword>
<evidence type="ECO:0000256" key="8">
    <source>
        <dbReference type="ARBA" id="ARBA00022833"/>
    </source>
</evidence>
<keyword evidence="18" id="KW-1185">Reference proteome</keyword>
<dbReference type="FunCoup" id="E3M8H3">
    <property type="interactions" value="71"/>
</dbReference>
<keyword evidence="9" id="KW-0234">DNA repair</keyword>
<evidence type="ECO:0000256" key="1">
    <source>
        <dbReference type="ARBA" id="ARBA00004123"/>
    </source>
</evidence>
<evidence type="ECO:0000256" key="7">
    <source>
        <dbReference type="ARBA" id="ARBA00022771"/>
    </source>
</evidence>
<dbReference type="SMART" id="SM00184">
    <property type="entry name" value="RING"/>
    <property type="match status" value="1"/>
</dbReference>
<dbReference type="STRING" id="31234.E3M8H3"/>
<dbReference type="InterPro" id="IPR001357">
    <property type="entry name" value="BRCT_dom"/>
</dbReference>
<evidence type="ECO:0000256" key="5">
    <source>
        <dbReference type="ARBA" id="ARBA00022737"/>
    </source>
</evidence>
<keyword evidence="7 13" id="KW-0863">Zinc-finger</keyword>
<dbReference type="InterPro" id="IPR031099">
    <property type="entry name" value="BRCA1-associated"/>
</dbReference>
<evidence type="ECO:0000313" key="18">
    <source>
        <dbReference type="Proteomes" id="UP000008281"/>
    </source>
</evidence>
<evidence type="ECO:0000313" key="17">
    <source>
        <dbReference type="EMBL" id="EFO94509.1"/>
    </source>
</evidence>
<feature type="domain" description="BRCT" evidence="16">
    <location>
        <begin position="488"/>
        <end position="586"/>
    </location>
</feature>
<dbReference type="SUPFAM" id="SSF52113">
    <property type="entry name" value="BRCT domain"/>
    <property type="match status" value="2"/>
</dbReference>
<dbReference type="InterPro" id="IPR036420">
    <property type="entry name" value="BRCT_dom_sf"/>
</dbReference>
<dbReference type="GO" id="GO:0004842">
    <property type="term" value="F:ubiquitin-protein transferase activity"/>
    <property type="evidence" value="ECO:0007669"/>
    <property type="project" value="TreeGrafter"/>
</dbReference>
<dbReference type="Gene3D" id="3.40.50.10190">
    <property type="entry name" value="BRCT domain"/>
    <property type="match status" value="2"/>
</dbReference>
<evidence type="ECO:0000256" key="11">
    <source>
        <dbReference type="ARBA" id="ARBA00023306"/>
    </source>
</evidence>
<evidence type="ECO:0000256" key="10">
    <source>
        <dbReference type="ARBA" id="ARBA00023242"/>
    </source>
</evidence>
<dbReference type="InterPro" id="IPR017907">
    <property type="entry name" value="Znf_RING_CS"/>
</dbReference>
<dbReference type="Pfam" id="PF00097">
    <property type="entry name" value="zf-C3HC4"/>
    <property type="match status" value="1"/>
</dbReference>
<evidence type="ECO:0000259" key="16">
    <source>
        <dbReference type="PROSITE" id="PS50172"/>
    </source>
</evidence>
<dbReference type="PANTHER" id="PTHR13763">
    <property type="entry name" value="BREAST CANCER TYPE 1 SUSCEPTIBILITY PROTEIN BRCA1"/>
    <property type="match status" value="1"/>
</dbReference>
<feature type="region of interest" description="Disordered" evidence="14">
    <location>
        <begin position="261"/>
        <end position="329"/>
    </location>
</feature>
<dbReference type="GO" id="GO:0070531">
    <property type="term" value="C:BRCA1-A complex"/>
    <property type="evidence" value="ECO:0007669"/>
    <property type="project" value="TreeGrafter"/>
</dbReference>
<gene>
    <name evidence="17" type="primary">Cre-brc-1</name>
    <name evidence="17" type="ORF">CRE_13281</name>
</gene>
<dbReference type="AlphaFoldDB" id="E3M8H3"/>
<feature type="region of interest" description="Disordered" evidence="14">
    <location>
        <begin position="144"/>
        <end position="166"/>
    </location>
</feature>
<dbReference type="SMART" id="SM00292">
    <property type="entry name" value="BRCT"/>
    <property type="match status" value="2"/>
</dbReference>
<dbReference type="PROSITE" id="PS50089">
    <property type="entry name" value="ZF_RING_2"/>
    <property type="match status" value="1"/>
</dbReference>
<dbReference type="OrthoDB" id="5790173at2759"/>
<sequence>MSASIALQITDTIARLQKELRCGICCSTFKDPILSTCHHIFCRTCINTCFERKRKVECPICRTVLDKRSCRDSYQITMAVQNYLKLSTAFKQDIENINTFRTLPPEKAFMESQMPLDVTIIPENDGKRCAPDFAIPLLPVRRKRTSRPVPSAEPSTSGDPAPEPPEIPVFTAPISSSKAKKAAPFKEQQTKIDAEIMTDPCRILPSELQNVDIQEHINAVCQNGEDEIDALFYLIPSMREFLQKNATLLMNKLDIPITSPERRKSDRRVSFASSQNLEAHRYPTQSVPLEDAPEPPKPTLTATMADDDDEVVEDSEGEAQEDTQEMNQENLADLSNVTQSTTLDADRTDKAIQSEADRLDEELARPAKYIVCSRIHNDEDEVELLSDFYHKFLSNSCRFSEDVNEHTTHLVMMNSEGRNIPQKSIAYLQAIARKCVVVGRDWFVECLKTGCLCEESDYTITSCSSSITADIVPKSGAEIGWLRARSDAGGKLFAGFRFMILRRFTMSPYFDYKHLIELVQLCGGEILSNYENQSPVNLYMIFSKHSKSIAESRNMENLYKCQVVTTEWVLDCISEYSILPTDAYKAIDSIEDD</sequence>
<dbReference type="eggNOG" id="KOG4362">
    <property type="taxonomic scope" value="Eukaryota"/>
</dbReference>
<dbReference type="GO" id="GO:0031436">
    <property type="term" value="C:BRCA1-BARD1 complex"/>
    <property type="evidence" value="ECO:0007669"/>
    <property type="project" value="TreeGrafter"/>
</dbReference>
<evidence type="ECO:0000256" key="9">
    <source>
        <dbReference type="ARBA" id="ARBA00023204"/>
    </source>
</evidence>
<comment type="subcellular location">
    <subcellularLocation>
        <location evidence="2">Chromosome</location>
    </subcellularLocation>
    <subcellularLocation>
        <location evidence="1">Nucleus</location>
    </subcellularLocation>
</comment>
<accession>E3M8H3</accession>
<dbReference type="SUPFAM" id="SSF57850">
    <property type="entry name" value="RING/U-box"/>
    <property type="match status" value="1"/>
</dbReference>
<dbReference type="GO" id="GO:0008270">
    <property type="term" value="F:zinc ion binding"/>
    <property type="evidence" value="ECO:0007669"/>
    <property type="project" value="UniProtKB-KW"/>
</dbReference>
<reference evidence="17" key="1">
    <citation type="submission" date="2007-07" db="EMBL/GenBank/DDBJ databases">
        <title>PCAP assembly of the Caenorhabditis remanei genome.</title>
        <authorList>
            <consortium name="The Caenorhabditis remanei Sequencing Consortium"/>
            <person name="Wilson R.K."/>
        </authorList>
    </citation>
    <scope>NUCLEOTIDE SEQUENCE [LARGE SCALE GENOMIC DNA]</scope>
    <source>
        <strain evidence="17">PB4641</strain>
    </source>
</reference>
<dbReference type="PANTHER" id="PTHR13763:SF0">
    <property type="entry name" value="BREAST CANCER TYPE 1 SUSCEPTIBILITY PROTEIN"/>
    <property type="match status" value="1"/>
</dbReference>
<evidence type="ECO:0000256" key="4">
    <source>
        <dbReference type="ARBA" id="ARBA00022723"/>
    </source>
</evidence>
<dbReference type="InterPro" id="IPR018957">
    <property type="entry name" value="Znf_C3HC4_RING-type"/>
</dbReference>
<dbReference type="GO" id="GO:0000724">
    <property type="term" value="P:double-strand break repair via homologous recombination"/>
    <property type="evidence" value="ECO:0007669"/>
    <property type="project" value="TreeGrafter"/>
</dbReference>
<dbReference type="PROSITE" id="PS00518">
    <property type="entry name" value="ZF_RING_1"/>
    <property type="match status" value="1"/>
</dbReference>
<dbReference type="FunFam" id="3.30.40.10:FF:001025">
    <property type="entry name" value="Predicted protein"/>
    <property type="match status" value="1"/>
</dbReference>
<evidence type="ECO:0000256" key="14">
    <source>
        <dbReference type="SAM" id="MobiDB-lite"/>
    </source>
</evidence>
<evidence type="ECO:0000256" key="13">
    <source>
        <dbReference type="PROSITE-ProRule" id="PRU00175"/>
    </source>
</evidence>
<evidence type="ECO:0000256" key="2">
    <source>
        <dbReference type="ARBA" id="ARBA00004286"/>
    </source>
</evidence>
<dbReference type="Gene3D" id="3.30.40.10">
    <property type="entry name" value="Zinc/RING finger domain, C3HC4 (zinc finger)"/>
    <property type="match status" value="1"/>
</dbReference>
<feature type="domain" description="BRCT" evidence="16">
    <location>
        <begin position="398"/>
        <end position="460"/>
    </location>
</feature>
<dbReference type="InterPro" id="IPR001841">
    <property type="entry name" value="Znf_RING"/>
</dbReference>
<keyword evidence="3" id="KW-0158">Chromosome</keyword>
<proteinExistence type="predicted"/>
<dbReference type="PROSITE" id="PS50172">
    <property type="entry name" value="BRCT"/>
    <property type="match status" value="2"/>
</dbReference>
<name>E3M8H3_CAERE</name>
<dbReference type="HOGENOM" id="CLU_446355_0_0_1"/>
<organism evidence="18">
    <name type="scientific">Caenorhabditis remanei</name>
    <name type="common">Caenorhabditis vulgaris</name>
    <dbReference type="NCBI Taxonomy" id="31234"/>
    <lineage>
        <taxon>Eukaryota</taxon>
        <taxon>Metazoa</taxon>
        <taxon>Ecdysozoa</taxon>
        <taxon>Nematoda</taxon>
        <taxon>Chromadorea</taxon>
        <taxon>Rhabditida</taxon>
        <taxon>Rhabditina</taxon>
        <taxon>Rhabditomorpha</taxon>
        <taxon>Rhabditoidea</taxon>
        <taxon>Rhabditidae</taxon>
        <taxon>Peloderinae</taxon>
        <taxon>Caenorhabditis</taxon>
    </lineage>
</organism>
<dbReference type="EMBL" id="DS268428">
    <property type="protein sequence ID" value="EFO94509.1"/>
    <property type="molecule type" value="Genomic_DNA"/>
</dbReference>
<feature type="compositionally biased region" description="Polar residues" evidence="14">
    <location>
        <begin position="271"/>
        <end position="287"/>
    </location>
</feature>